<dbReference type="InterPro" id="IPR050416">
    <property type="entry name" value="FAD-linked_Oxidoreductase"/>
</dbReference>
<reference evidence="7 8" key="1">
    <citation type="journal article" date="2018" name="PLoS Genet.">
        <title>Repeat elements organise 3D genome structure and mediate transcription in the filamentous fungus Epichloe festucae.</title>
        <authorList>
            <person name="Winter D.J."/>
            <person name="Ganley A.R.D."/>
            <person name="Young C.A."/>
            <person name="Liachko I."/>
            <person name="Schardl C.L."/>
            <person name="Dupont P.Y."/>
            <person name="Berry D."/>
            <person name="Ram A."/>
            <person name="Scott B."/>
            <person name="Cox M.P."/>
        </authorList>
    </citation>
    <scope>NUCLEOTIDE SEQUENCE [LARGE SCALE GENOMIC DNA]</scope>
    <source>
        <strain evidence="7 8">Fl1</strain>
    </source>
</reference>
<sequence>MTTWVSKIDLDSDQSALLDAQRPGEARTRIKTCRSFGKRLSAAGECKGSKSGTRATNVSLWPTVALLLCVLSAFRLARKHLTDRDELAACLSSKQIPFVVESSDAWSQKAVTWNIRLAYKPAAIAIPRSTRHVAAAVTCGVNNGVRVSAKSGGHSFGSYGFGGEDGHLVIDLGLMDGIVLDDDGSAKIQPGARLGRVAMELYNQGGRAIPHGSCPGVGVAGHVLHGGYGIASRLHGLTLDWLIGATVVLANGSRAHCSETDNTDLFWALRGAGSSFGIVTEFEFKTFEAPDQVTPFTIDLHWNEAQAVQGLKTIQEFAMTAARELNLWLFMGRVSQSIQGVYFGHVTGLNEAIQPFLDRTGAEVSYATTMGWIQAHAHFANGTDLRQTSAYDLHKRFYGTSLMANALTDDHLKSFMSAIFSNIDEVSARHSWELTVAFHGGDGSAIADVNTSATAYVHRDKLLLYQFSDIETHGHYPEDGFAVLRRFRESVTNSLEDRQWGMYANYVDTQLDSKTAQKLYWGNNLHRLQHTKSALDPDEVFWDPHSIRPLP</sequence>
<dbReference type="InterPro" id="IPR036318">
    <property type="entry name" value="FAD-bd_PCMH-like_sf"/>
</dbReference>
<dbReference type="PANTHER" id="PTHR42973">
    <property type="entry name" value="BINDING OXIDOREDUCTASE, PUTATIVE (AFU_ORTHOLOGUE AFUA_1G17690)-RELATED"/>
    <property type="match status" value="1"/>
</dbReference>
<keyword evidence="3" id="KW-0285">Flavoprotein</keyword>
<evidence type="ECO:0000256" key="1">
    <source>
        <dbReference type="ARBA" id="ARBA00001974"/>
    </source>
</evidence>
<evidence type="ECO:0000313" key="7">
    <source>
        <dbReference type="EMBL" id="QPH04356.1"/>
    </source>
</evidence>
<keyword evidence="8" id="KW-1185">Reference proteome</keyword>
<comment type="similarity">
    <text evidence="2">Belongs to the oxygen-dependent FAD-linked oxidoreductase family.</text>
</comment>
<gene>
    <name evidence="7" type="ORF">C2857_001296</name>
</gene>
<dbReference type="InterPro" id="IPR016169">
    <property type="entry name" value="FAD-bd_PCMH_sub2"/>
</dbReference>
<dbReference type="PROSITE" id="PS51387">
    <property type="entry name" value="FAD_PCMH"/>
    <property type="match status" value="1"/>
</dbReference>
<dbReference type="Pfam" id="PF08031">
    <property type="entry name" value="BBE"/>
    <property type="match status" value="1"/>
</dbReference>
<evidence type="ECO:0000256" key="3">
    <source>
        <dbReference type="ARBA" id="ARBA00022630"/>
    </source>
</evidence>
<dbReference type="InterPro" id="IPR006094">
    <property type="entry name" value="Oxid_FAD_bind_N"/>
</dbReference>
<dbReference type="GO" id="GO:0071949">
    <property type="term" value="F:FAD binding"/>
    <property type="evidence" value="ECO:0007669"/>
    <property type="project" value="InterPro"/>
</dbReference>
<dbReference type="OrthoDB" id="415825at2759"/>
<evidence type="ECO:0000259" key="6">
    <source>
        <dbReference type="PROSITE" id="PS51387"/>
    </source>
</evidence>
<evidence type="ECO:0000313" key="8">
    <source>
        <dbReference type="Proteomes" id="UP000594364"/>
    </source>
</evidence>
<dbReference type="InterPro" id="IPR012951">
    <property type="entry name" value="BBE"/>
</dbReference>
<dbReference type="EMBL" id="CP031388">
    <property type="protein sequence ID" value="QPH04356.1"/>
    <property type="molecule type" value="Genomic_DNA"/>
</dbReference>
<name>A0A7S9KU76_EPIFF</name>
<keyword evidence="5" id="KW-0560">Oxidoreductase</keyword>
<dbReference type="InterPro" id="IPR016166">
    <property type="entry name" value="FAD-bd_PCMH"/>
</dbReference>
<feature type="domain" description="FAD-binding PCMH-type" evidence="6">
    <location>
        <begin position="117"/>
        <end position="289"/>
    </location>
</feature>
<dbReference type="Gene3D" id="3.40.462.20">
    <property type="match status" value="1"/>
</dbReference>
<dbReference type="PANTHER" id="PTHR42973:SF39">
    <property type="entry name" value="FAD-BINDING PCMH-TYPE DOMAIN-CONTAINING PROTEIN"/>
    <property type="match status" value="1"/>
</dbReference>
<evidence type="ECO:0000256" key="4">
    <source>
        <dbReference type="ARBA" id="ARBA00022827"/>
    </source>
</evidence>
<dbReference type="SUPFAM" id="SSF56176">
    <property type="entry name" value="FAD-binding/transporter-associated domain-like"/>
    <property type="match status" value="1"/>
</dbReference>
<proteinExistence type="inferred from homology"/>
<accession>A0A7S9KU76</accession>
<organism evidence="7 8">
    <name type="scientific">Epichloe festucae (strain Fl1)</name>
    <dbReference type="NCBI Taxonomy" id="877507"/>
    <lineage>
        <taxon>Eukaryota</taxon>
        <taxon>Fungi</taxon>
        <taxon>Dikarya</taxon>
        <taxon>Ascomycota</taxon>
        <taxon>Pezizomycotina</taxon>
        <taxon>Sordariomycetes</taxon>
        <taxon>Hypocreomycetidae</taxon>
        <taxon>Hypocreales</taxon>
        <taxon>Clavicipitaceae</taxon>
        <taxon>Epichloe</taxon>
    </lineage>
</organism>
<dbReference type="Proteomes" id="UP000594364">
    <property type="component" value="Chromosome 4"/>
</dbReference>
<dbReference type="Gene3D" id="3.30.465.10">
    <property type="match status" value="1"/>
</dbReference>
<dbReference type="GO" id="GO:0016491">
    <property type="term" value="F:oxidoreductase activity"/>
    <property type="evidence" value="ECO:0007669"/>
    <property type="project" value="UniProtKB-KW"/>
</dbReference>
<protein>
    <recommendedName>
        <fullName evidence="6">FAD-binding PCMH-type domain-containing protein</fullName>
    </recommendedName>
</protein>
<dbReference type="AlphaFoldDB" id="A0A7S9KU76"/>
<keyword evidence="4" id="KW-0274">FAD</keyword>
<comment type="cofactor">
    <cofactor evidence="1">
        <name>FAD</name>
        <dbReference type="ChEBI" id="CHEBI:57692"/>
    </cofactor>
</comment>
<dbReference type="Pfam" id="PF01565">
    <property type="entry name" value="FAD_binding_4"/>
    <property type="match status" value="1"/>
</dbReference>
<evidence type="ECO:0000256" key="2">
    <source>
        <dbReference type="ARBA" id="ARBA00005466"/>
    </source>
</evidence>
<evidence type="ECO:0000256" key="5">
    <source>
        <dbReference type="ARBA" id="ARBA00023002"/>
    </source>
</evidence>